<dbReference type="PANTHER" id="PTHR10963:SF55">
    <property type="entry name" value="GLYCOSIDE HYDROLASE FAMILY 16 PROTEIN"/>
    <property type="match status" value="1"/>
</dbReference>
<dbReference type="InterPro" id="IPR013320">
    <property type="entry name" value="ConA-like_dom_sf"/>
</dbReference>
<evidence type="ECO:0000259" key="3">
    <source>
        <dbReference type="PROSITE" id="PS51762"/>
    </source>
</evidence>
<keyword evidence="2" id="KW-0472">Membrane</keyword>
<keyword evidence="5" id="KW-1185">Reference proteome</keyword>
<dbReference type="AlphaFoldDB" id="A0A5Q0QB89"/>
<keyword evidence="2" id="KW-1133">Transmembrane helix</keyword>
<dbReference type="InterPro" id="IPR050546">
    <property type="entry name" value="Glycosyl_Hydrlase_16"/>
</dbReference>
<evidence type="ECO:0000256" key="1">
    <source>
        <dbReference type="ARBA" id="ARBA00006865"/>
    </source>
</evidence>
<keyword evidence="4" id="KW-0378">Hydrolase</keyword>
<name>A0A5Q0QB89_9SPHI</name>
<evidence type="ECO:0000313" key="5">
    <source>
        <dbReference type="Proteomes" id="UP000326921"/>
    </source>
</evidence>
<dbReference type="EMBL" id="CP045652">
    <property type="protein sequence ID" value="QGA24948.1"/>
    <property type="molecule type" value="Genomic_DNA"/>
</dbReference>
<dbReference type="CDD" id="cd08023">
    <property type="entry name" value="GH16_laminarinase_like"/>
    <property type="match status" value="1"/>
</dbReference>
<evidence type="ECO:0000256" key="2">
    <source>
        <dbReference type="SAM" id="Phobius"/>
    </source>
</evidence>
<accession>A0A5Q0QB89</accession>
<dbReference type="KEGG" id="sphe:GFH32_00810"/>
<dbReference type="PROSITE" id="PS51762">
    <property type="entry name" value="GH16_2"/>
    <property type="match status" value="1"/>
</dbReference>
<dbReference type="GO" id="GO:0005975">
    <property type="term" value="P:carbohydrate metabolic process"/>
    <property type="evidence" value="ECO:0007669"/>
    <property type="project" value="InterPro"/>
</dbReference>
<feature type="transmembrane region" description="Helical" evidence="2">
    <location>
        <begin position="27"/>
        <end position="51"/>
    </location>
</feature>
<dbReference type="PANTHER" id="PTHR10963">
    <property type="entry name" value="GLYCOSYL HYDROLASE-RELATED"/>
    <property type="match status" value="1"/>
</dbReference>
<protein>
    <submittedName>
        <fullName evidence="4">Family 16 glycosylhydrolase</fullName>
    </submittedName>
</protein>
<dbReference type="InterPro" id="IPR000757">
    <property type="entry name" value="Beta-glucanase-like"/>
</dbReference>
<feature type="domain" description="GH16" evidence="3">
    <location>
        <begin position="66"/>
        <end position="309"/>
    </location>
</feature>
<evidence type="ECO:0000313" key="4">
    <source>
        <dbReference type="EMBL" id="QGA24948.1"/>
    </source>
</evidence>
<reference evidence="4 5" key="1">
    <citation type="submission" date="2019-10" db="EMBL/GenBank/DDBJ databases">
        <authorList>
            <person name="Dong K."/>
        </authorList>
    </citation>
    <scope>NUCLEOTIDE SEQUENCE [LARGE SCALE GENOMIC DNA]</scope>
    <source>
        <strain evidence="5">dk4302</strain>
    </source>
</reference>
<organism evidence="4 5">
    <name type="scientific">Sphingobacterium zhuxiongii</name>
    <dbReference type="NCBI Taxonomy" id="2662364"/>
    <lineage>
        <taxon>Bacteria</taxon>
        <taxon>Pseudomonadati</taxon>
        <taxon>Bacteroidota</taxon>
        <taxon>Sphingobacteriia</taxon>
        <taxon>Sphingobacteriales</taxon>
        <taxon>Sphingobacteriaceae</taxon>
        <taxon>Sphingobacterium</taxon>
    </lineage>
</organism>
<sequence>MAPPCSFVTLYLNKIMMIRTPYLKKRILTTISIYSIILLGLLNSLGQAFMFQANAQSKSSFIVKQESTENDKYELIWSDEFNTSGTFDSSKWSYADRGKVAWNKFLTSSERYVSLDGNNLNLRMDNAVIANDAVPYHSGGIQSKGKFSLSYGRVEVRAKFTQGRGSWPAIWMMPDPSKSYGTWPNCGEIDIMEHVNNESVIHHSIHNAKVTNANGGTTATKQVAYEKDAFNVYSIEWEPTSIHFFVNDVLHYTYKKDAGANWEQWPFDVPFYIILNQSGGAGWPGPITDADLPFSMQVDYVRVYKKPHH</sequence>
<proteinExistence type="inferred from homology"/>
<dbReference type="GO" id="GO:0004553">
    <property type="term" value="F:hydrolase activity, hydrolyzing O-glycosyl compounds"/>
    <property type="evidence" value="ECO:0007669"/>
    <property type="project" value="InterPro"/>
</dbReference>
<dbReference type="Proteomes" id="UP000326921">
    <property type="component" value="Chromosome"/>
</dbReference>
<keyword evidence="2" id="KW-0812">Transmembrane</keyword>
<dbReference type="Pfam" id="PF00722">
    <property type="entry name" value="Glyco_hydro_16"/>
    <property type="match status" value="1"/>
</dbReference>
<comment type="similarity">
    <text evidence="1">Belongs to the glycosyl hydrolase 16 family.</text>
</comment>
<gene>
    <name evidence="4" type="ORF">GFH32_00810</name>
</gene>
<dbReference type="Gene3D" id="2.60.120.200">
    <property type="match status" value="1"/>
</dbReference>
<dbReference type="SUPFAM" id="SSF49899">
    <property type="entry name" value="Concanavalin A-like lectins/glucanases"/>
    <property type="match status" value="1"/>
</dbReference>